<dbReference type="KEGG" id="dde:Dde_3606"/>
<dbReference type="EMBL" id="CP000112">
    <property type="protein sequence ID" value="ABB40399.1"/>
    <property type="molecule type" value="Genomic_DNA"/>
</dbReference>
<gene>
    <name evidence="1" type="ordered locus">Dde_3606</name>
</gene>
<dbReference type="Proteomes" id="UP000002710">
    <property type="component" value="Chromosome"/>
</dbReference>
<reference evidence="1 2" key="1">
    <citation type="journal article" date="2011" name="J. Bacteriol.">
        <title>Complete genome sequence and updated annotation of Desulfovibrio alaskensis G20.</title>
        <authorList>
            <person name="Hauser L.J."/>
            <person name="Land M.L."/>
            <person name="Brown S.D."/>
            <person name="Larimer F."/>
            <person name="Keller K.L."/>
            <person name="Rapp-Giles B.J."/>
            <person name="Price M.N."/>
            <person name="Lin M."/>
            <person name="Bruce D.C."/>
            <person name="Detter J.C."/>
            <person name="Tapia R."/>
            <person name="Han C.S."/>
            <person name="Goodwin L.A."/>
            <person name="Cheng J.F."/>
            <person name="Pitluck S."/>
            <person name="Copeland A."/>
            <person name="Lucas S."/>
            <person name="Nolan M."/>
            <person name="Lapidus A.L."/>
            <person name="Palumbo A.V."/>
            <person name="Wall J.D."/>
        </authorList>
    </citation>
    <scope>NUCLEOTIDE SEQUENCE [LARGE SCALE GENOMIC DNA]</scope>
    <source>
        <strain evidence="2">ATCC BAA 1058 / DSM 17464 / G20</strain>
    </source>
</reference>
<dbReference type="InterPro" id="IPR005358">
    <property type="entry name" value="Puta_zinc/iron-chelating_dom"/>
</dbReference>
<name>Q30V97_OLEA2</name>
<dbReference type="eggNOG" id="COG0727">
    <property type="taxonomic scope" value="Bacteria"/>
</dbReference>
<accession>Q30V97</accession>
<dbReference type="STRING" id="207559.Dde_3606"/>
<proteinExistence type="predicted"/>
<evidence type="ECO:0000313" key="1">
    <source>
        <dbReference type="EMBL" id="ABB40399.1"/>
    </source>
</evidence>
<dbReference type="HOGENOM" id="CLU_080178_0_0_7"/>
<evidence type="ECO:0000313" key="2">
    <source>
        <dbReference type="Proteomes" id="UP000002710"/>
    </source>
</evidence>
<dbReference type="AlphaFoldDB" id="Q30V97"/>
<dbReference type="Pfam" id="PF03692">
    <property type="entry name" value="CxxCxxCC"/>
    <property type="match status" value="1"/>
</dbReference>
<dbReference type="RefSeq" id="WP_011369279.1">
    <property type="nucleotide sequence ID" value="NC_007519.1"/>
</dbReference>
<sequence length="261" mass="29645">MTAPHTETDSTQQFLDSMPELKPGEKFQFACHPGVACFNACCSDLTMPLSPYDVLRLRQETGQDSEGFISTFARVETYPDTNFPILYMKMTDGPVRPCPFVSQAGCQVYPNRPAACRTYPLGRGTRVDAQGRLVEQYFIIAEQHCHGFAEEPVWTSEEWLQDQGLARYNYFGDRYTRLMGRAMETGLVLTQKQLTLCLLALYEADRFGAFISGVNLFARLNVSAQEQARILEDEEARLEFGFDWTELVLFGDNERLQVVNP</sequence>
<organism evidence="1 2">
    <name type="scientific">Oleidesulfovibrio alaskensis (strain ATCC BAA-1058 / DSM 17464 / G20)</name>
    <name type="common">Desulfovibrio alaskensis</name>
    <dbReference type="NCBI Taxonomy" id="207559"/>
    <lineage>
        <taxon>Bacteria</taxon>
        <taxon>Pseudomonadati</taxon>
        <taxon>Thermodesulfobacteriota</taxon>
        <taxon>Desulfovibrionia</taxon>
        <taxon>Desulfovibrionales</taxon>
        <taxon>Desulfovibrionaceae</taxon>
        <taxon>Oleidesulfovibrio</taxon>
    </lineage>
</organism>
<dbReference type="PANTHER" id="PTHR35866:SF1">
    <property type="entry name" value="YKGJ FAMILY CYSTEINE CLUSTER PROTEIN"/>
    <property type="match status" value="1"/>
</dbReference>
<dbReference type="PANTHER" id="PTHR35866">
    <property type="entry name" value="PUTATIVE-RELATED"/>
    <property type="match status" value="1"/>
</dbReference>
<keyword evidence="2" id="KW-1185">Reference proteome</keyword>
<evidence type="ECO:0008006" key="3">
    <source>
        <dbReference type="Google" id="ProtNLM"/>
    </source>
</evidence>
<protein>
    <recommendedName>
        <fullName evidence="3">YkgJ family cysteine cluster protein</fullName>
    </recommendedName>
</protein>